<dbReference type="EMBL" id="JANIIK010000119">
    <property type="protein sequence ID" value="KAJ3584681.1"/>
    <property type="molecule type" value="Genomic_DNA"/>
</dbReference>
<feature type="compositionally biased region" description="Basic and acidic residues" evidence="1">
    <location>
        <begin position="61"/>
        <end position="75"/>
    </location>
</feature>
<evidence type="ECO:0000313" key="3">
    <source>
        <dbReference type="Proteomes" id="UP001148018"/>
    </source>
</evidence>
<evidence type="ECO:0000313" key="2">
    <source>
        <dbReference type="EMBL" id="KAJ3584681.1"/>
    </source>
</evidence>
<sequence>MNEEREEGGPTSITPLSGEHGEQSQAESPEQQERADSPGPSCVSIKSDWSMDHPVQFKDGCPSRKERIVQQERADSPGPSCVSMKSDWSMDHPVQFKDGNNSTEKR</sequence>
<gene>
    <name evidence="2" type="ORF">NHX12_015176</name>
</gene>
<proteinExistence type="predicted"/>
<dbReference type="AlphaFoldDB" id="A0A9Q0I5U1"/>
<dbReference type="Proteomes" id="UP001148018">
    <property type="component" value="Unassembled WGS sequence"/>
</dbReference>
<feature type="region of interest" description="Disordered" evidence="1">
    <location>
        <begin position="1"/>
        <end position="106"/>
    </location>
</feature>
<reference evidence="2" key="1">
    <citation type="submission" date="2022-07" db="EMBL/GenBank/DDBJ databases">
        <title>Chromosome-level genome of Muraenolepis orangiensis.</title>
        <authorList>
            <person name="Kim J."/>
        </authorList>
    </citation>
    <scope>NUCLEOTIDE SEQUENCE</scope>
    <source>
        <strain evidence="2">KU_S4_2022</strain>
        <tissue evidence="2">Muscle</tissue>
    </source>
</reference>
<evidence type="ECO:0000256" key="1">
    <source>
        <dbReference type="SAM" id="MobiDB-lite"/>
    </source>
</evidence>
<name>A0A9Q0I5U1_9TELE</name>
<organism evidence="2 3">
    <name type="scientific">Muraenolepis orangiensis</name>
    <name type="common">Patagonian moray cod</name>
    <dbReference type="NCBI Taxonomy" id="630683"/>
    <lineage>
        <taxon>Eukaryota</taxon>
        <taxon>Metazoa</taxon>
        <taxon>Chordata</taxon>
        <taxon>Craniata</taxon>
        <taxon>Vertebrata</taxon>
        <taxon>Euteleostomi</taxon>
        <taxon>Actinopterygii</taxon>
        <taxon>Neopterygii</taxon>
        <taxon>Teleostei</taxon>
        <taxon>Neoteleostei</taxon>
        <taxon>Acanthomorphata</taxon>
        <taxon>Zeiogadaria</taxon>
        <taxon>Gadariae</taxon>
        <taxon>Gadiformes</taxon>
        <taxon>Muraenolepidoidei</taxon>
        <taxon>Muraenolepididae</taxon>
        <taxon>Muraenolepis</taxon>
    </lineage>
</organism>
<protein>
    <submittedName>
        <fullName evidence="2">Uncharacterized protein</fullName>
    </submittedName>
</protein>
<accession>A0A9Q0I5U1</accession>
<dbReference type="OrthoDB" id="8958221at2759"/>
<comment type="caution">
    <text evidence="2">The sequence shown here is derived from an EMBL/GenBank/DDBJ whole genome shotgun (WGS) entry which is preliminary data.</text>
</comment>
<keyword evidence="3" id="KW-1185">Reference proteome</keyword>